<keyword evidence="1" id="KW-0547">Nucleotide-binding</keyword>
<dbReference type="AlphaFoldDB" id="A0A9P6H8K4"/>
<dbReference type="Gene3D" id="1.10.510.10">
    <property type="entry name" value="Transferase(Phosphotransferase) domain 1"/>
    <property type="match status" value="1"/>
</dbReference>
<dbReference type="InterPro" id="IPR001245">
    <property type="entry name" value="Ser-Thr/Tyr_kinase_cat_dom"/>
</dbReference>
<dbReference type="InterPro" id="IPR051681">
    <property type="entry name" value="Ser/Thr_Kinases-Pseudokinases"/>
</dbReference>
<evidence type="ECO:0000256" key="2">
    <source>
        <dbReference type="ARBA" id="ARBA00022840"/>
    </source>
</evidence>
<dbReference type="EMBL" id="WIUZ02000013">
    <property type="protein sequence ID" value="KAF9781646.1"/>
    <property type="molecule type" value="Genomic_DNA"/>
</dbReference>
<dbReference type="InterPro" id="IPR000719">
    <property type="entry name" value="Prot_kinase_dom"/>
</dbReference>
<dbReference type="PROSITE" id="PS50011">
    <property type="entry name" value="PROTEIN_KINASE_DOM"/>
    <property type="match status" value="1"/>
</dbReference>
<evidence type="ECO:0000313" key="4">
    <source>
        <dbReference type="EMBL" id="KAF9781646.1"/>
    </source>
</evidence>
<dbReference type="InterPro" id="IPR011009">
    <property type="entry name" value="Kinase-like_dom_sf"/>
</dbReference>
<keyword evidence="2" id="KW-0067">ATP-binding</keyword>
<reference evidence="4" key="1">
    <citation type="journal article" date="2020" name="Nat. Commun.">
        <title>Large-scale genome sequencing of mycorrhizal fungi provides insights into the early evolution of symbiotic traits.</title>
        <authorList>
            <person name="Miyauchi S."/>
            <person name="Kiss E."/>
            <person name="Kuo A."/>
            <person name="Drula E."/>
            <person name="Kohler A."/>
            <person name="Sanchez-Garcia M."/>
            <person name="Morin E."/>
            <person name="Andreopoulos B."/>
            <person name="Barry K.W."/>
            <person name="Bonito G."/>
            <person name="Buee M."/>
            <person name="Carver A."/>
            <person name="Chen C."/>
            <person name="Cichocki N."/>
            <person name="Clum A."/>
            <person name="Culley D."/>
            <person name="Crous P.W."/>
            <person name="Fauchery L."/>
            <person name="Girlanda M."/>
            <person name="Hayes R.D."/>
            <person name="Keri Z."/>
            <person name="LaButti K."/>
            <person name="Lipzen A."/>
            <person name="Lombard V."/>
            <person name="Magnuson J."/>
            <person name="Maillard F."/>
            <person name="Murat C."/>
            <person name="Nolan M."/>
            <person name="Ohm R.A."/>
            <person name="Pangilinan J."/>
            <person name="Pereira M.F."/>
            <person name="Perotto S."/>
            <person name="Peter M."/>
            <person name="Pfister S."/>
            <person name="Riley R."/>
            <person name="Sitrit Y."/>
            <person name="Stielow J.B."/>
            <person name="Szollosi G."/>
            <person name="Zifcakova L."/>
            <person name="Stursova M."/>
            <person name="Spatafora J.W."/>
            <person name="Tedersoo L."/>
            <person name="Vaario L.M."/>
            <person name="Yamada A."/>
            <person name="Yan M."/>
            <person name="Wang P."/>
            <person name="Xu J."/>
            <person name="Bruns T."/>
            <person name="Baldrian P."/>
            <person name="Vilgalys R."/>
            <person name="Dunand C."/>
            <person name="Henrissat B."/>
            <person name="Grigoriev I.V."/>
            <person name="Hibbett D."/>
            <person name="Nagy L.G."/>
            <person name="Martin F.M."/>
        </authorList>
    </citation>
    <scope>NUCLEOTIDE SEQUENCE</scope>
    <source>
        <strain evidence="4">UH-Tt-Lm1</strain>
    </source>
</reference>
<protein>
    <submittedName>
        <fullName evidence="4">Kinase-like domain-containing protein</fullName>
    </submittedName>
</protein>
<evidence type="ECO:0000256" key="1">
    <source>
        <dbReference type="ARBA" id="ARBA00022741"/>
    </source>
</evidence>
<keyword evidence="4" id="KW-0808">Transferase</keyword>
<dbReference type="Pfam" id="PF07714">
    <property type="entry name" value="PK_Tyr_Ser-Thr"/>
    <property type="match status" value="1"/>
</dbReference>
<dbReference type="GO" id="GO:0004674">
    <property type="term" value="F:protein serine/threonine kinase activity"/>
    <property type="evidence" value="ECO:0007669"/>
    <property type="project" value="TreeGrafter"/>
</dbReference>
<dbReference type="GO" id="GO:0005524">
    <property type="term" value="F:ATP binding"/>
    <property type="evidence" value="ECO:0007669"/>
    <property type="project" value="UniProtKB-KW"/>
</dbReference>
<gene>
    <name evidence="4" type="ORF">BJ322DRAFT_235843</name>
</gene>
<keyword evidence="5" id="KW-1185">Reference proteome</keyword>
<proteinExistence type="predicted"/>
<name>A0A9P6H8K4_9AGAM</name>
<dbReference type="PANTHER" id="PTHR44329:SF298">
    <property type="entry name" value="MIXED LINEAGE KINASE DOMAIN-LIKE PROTEIN"/>
    <property type="match status" value="1"/>
</dbReference>
<comment type="caution">
    <text evidence="4">The sequence shown here is derived from an EMBL/GenBank/DDBJ whole genome shotgun (WGS) entry which is preliminary data.</text>
</comment>
<sequence length="319" mass="35990">MLHILRYLCRSWGVLPASCTLQGKVEFTELPSLAHEDFCELRRGTWRSKEVVIKVMHPGASHWARDVKKELSMGPILGRHLKHRNLLPLYGVCAGVKFTDSGKSTEHPYPCFVVPWMKNGNIRDFVRKNTTFDRFKLLVDVCEGLNYLHSEGFAHGCLDWQSVLVDDEQRACLADFCFRGALGFSEAYFPATTTLDGFSVSGIYMAPERLASPAAPTRKPTDVHELGTLILEVLTFDQSWRDVVEFPITGNLKPPSWVPIPDHPIWDLVKRCWIREPEKRPQMAEILETLTSPGMTFPMVWPLPVTPASPSPPSDSISS</sequence>
<evidence type="ECO:0000313" key="5">
    <source>
        <dbReference type="Proteomes" id="UP000736335"/>
    </source>
</evidence>
<dbReference type="PANTHER" id="PTHR44329">
    <property type="entry name" value="SERINE/THREONINE-PROTEIN KINASE TNNI3K-RELATED"/>
    <property type="match status" value="1"/>
</dbReference>
<keyword evidence="4" id="KW-0418">Kinase</keyword>
<accession>A0A9P6H8K4</accession>
<organism evidence="4 5">
    <name type="scientific">Thelephora terrestris</name>
    <dbReference type="NCBI Taxonomy" id="56493"/>
    <lineage>
        <taxon>Eukaryota</taxon>
        <taxon>Fungi</taxon>
        <taxon>Dikarya</taxon>
        <taxon>Basidiomycota</taxon>
        <taxon>Agaricomycotina</taxon>
        <taxon>Agaricomycetes</taxon>
        <taxon>Thelephorales</taxon>
        <taxon>Thelephoraceae</taxon>
        <taxon>Thelephora</taxon>
    </lineage>
</organism>
<dbReference type="Proteomes" id="UP000736335">
    <property type="component" value="Unassembled WGS sequence"/>
</dbReference>
<evidence type="ECO:0000259" key="3">
    <source>
        <dbReference type="PROSITE" id="PS50011"/>
    </source>
</evidence>
<dbReference type="SUPFAM" id="SSF56112">
    <property type="entry name" value="Protein kinase-like (PK-like)"/>
    <property type="match status" value="1"/>
</dbReference>
<feature type="domain" description="Protein kinase" evidence="3">
    <location>
        <begin position="27"/>
        <end position="295"/>
    </location>
</feature>
<reference evidence="4" key="2">
    <citation type="submission" date="2020-11" db="EMBL/GenBank/DDBJ databases">
        <authorList>
            <consortium name="DOE Joint Genome Institute"/>
            <person name="Kuo A."/>
            <person name="Miyauchi S."/>
            <person name="Kiss E."/>
            <person name="Drula E."/>
            <person name="Kohler A."/>
            <person name="Sanchez-Garcia M."/>
            <person name="Andreopoulos B."/>
            <person name="Barry K.W."/>
            <person name="Bonito G."/>
            <person name="Buee M."/>
            <person name="Carver A."/>
            <person name="Chen C."/>
            <person name="Cichocki N."/>
            <person name="Clum A."/>
            <person name="Culley D."/>
            <person name="Crous P.W."/>
            <person name="Fauchery L."/>
            <person name="Girlanda M."/>
            <person name="Hayes R."/>
            <person name="Keri Z."/>
            <person name="Labutti K."/>
            <person name="Lipzen A."/>
            <person name="Lombard V."/>
            <person name="Magnuson J."/>
            <person name="Maillard F."/>
            <person name="Morin E."/>
            <person name="Murat C."/>
            <person name="Nolan M."/>
            <person name="Ohm R."/>
            <person name="Pangilinan J."/>
            <person name="Pereira M."/>
            <person name="Perotto S."/>
            <person name="Peter M."/>
            <person name="Riley R."/>
            <person name="Sitrit Y."/>
            <person name="Stielow B."/>
            <person name="Szollosi G."/>
            <person name="Zifcakova L."/>
            <person name="Stursova M."/>
            <person name="Spatafora J.W."/>
            <person name="Tedersoo L."/>
            <person name="Vaario L.-M."/>
            <person name="Yamada A."/>
            <person name="Yan M."/>
            <person name="Wang P."/>
            <person name="Xu J."/>
            <person name="Bruns T."/>
            <person name="Baldrian P."/>
            <person name="Vilgalys R."/>
            <person name="Henrissat B."/>
            <person name="Grigoriev I.V."/>
            <person name="Hibbett D."/>
            <person name="Nagy L.G."/>
            <person name="Martin F.M."/>
        </authorList>
    </citation>
    <scope>NUCLEOTIDE SEQUENCE</scope>
    <source>
        <strain evidence="4">UH-Tt-Lm1</strain>
    </source>
</reference>
<dbReference type="OrthoDB" id="4062651at2759"/>